<protein>
    <submittedName>
        <fullName evidence="2">Uncharacterized protein</fullName>
    </submittedName>
</protein>
<feature type="compositionally biased region" description="Polar residues" evidence="1">
    <location>
        <begin position="129"/>
        <end position="138"/>
    </location>
</feature>
<feature type="compositionally biased region" description="Basic and acidic residues" evidence="1">
    <location>
        <begin position="240"/>
        <end position="254"/>
    </location>
</feature>
<dbReference type="EMBL" id="AZHE01000010">
    <property type="protein sequence ID" value="KHN97705.1"/>
    <property type="molecule type" value="Genomic_DNA"/>
</dbReference>
<dbReference type="OrthoDB" id="5408296at2759"/>
<comment type="caution">
    <text evidence="2">The sequence shown here is derived from an EMBL/GenBank/DDBJ whole genome shotgun (WGS) entry which is preliminary data.</text>
</comment>
<feature type="compositionally biased region" description="Low complexity" evidence="1">
    <location>
        <begin position="62"/>
        <end position="75"/>
    </location>
</feature>
<feature type="region of interest" description="Disordered" evidence="1">
    <location>
        <begin position="225"/>
        <end position="254"/>
    </location>
</feature>
<dbReference type="GeneID" id="63739175"/>
<feature type="compositionally biased region" description="Polar residues" evidence="1">
    <location>
        <begin position="225"/>
        <end position="239"/>
    </location>
</feature>
<dbReference type="AlphaFoldDB" id="A0A0B2WXX5"/>
<keyword evidence="3" id="KW-1185">Reference proteome</keyword>
<feature type="region of interest" description="Disordered" evidence="1">
    <location>
        <begin position="1"/>
        <end position="92"/>
    </location>
</feature>
<proteinExistence type="predicted"/>
<feature type="compositionally biased region" description="Polar residues" evidence="1">
    <location>
        <begin position="148"/>
        <end position="162"/>
    </location>
</feature>
<feature type="compositionally biased region" description="Basic and acidic residues" evidence="1">
    <location>
        <begin position="76"/>
        <end position="85"/>
    </location>
</feature>
<accession>A0A0B2WXX5</accession>
<sequence>MSSVVQNLEHVAVSDPQYGTTTTTSSSTIVPQEGTADAASAAPLDVLANPPPPPPPPPGSFAPMAYNPAAPAAPEAIRHREKTPPPDEDPLNPLAVAVAHDYQKQPFTPAFPPQSLFTLAMTSPGLPPNITNSSSLPPQFSGPPRQLSIPTATTIPANSASAFSGLPGSPGFVPPPLSQPATQVPGHSSVAPPGGFSNYTYSHQSSVRQDSKDYSIHQQLYQPTQVEFGVNNSHQYQTKTEPRGRLEESAGRLERGVSGMLKKFEKKFG</sequence>
<evidence type="ECO:0000313" key="3">
    <source>
        <dbReference type="Proteomes" id="UP000030816"/>
    </source>
</evidence>
<feature type="compositionally biased region" description="Polar residues" evidence="1">
    <location>
        <begin position="197"/>
        <end position="208"/>
    </location>
</feature>
<dbReference type="Proteomes" id="UP000030816">
    <property type="component" value="Unassembled WGS sequence"/>
</dbReference>
<evidence type="ECO:0000256" key="1">
    <source>
        <dbReference type="SAM" id="MobiDB-lite"/>
    </source>
</evidence>
<dbReference type="RefSeq" id="XP_040678771.1">
    <property type="nucleotide sequence ID" value="XM_040823518.1"/>
</dbReference>
<feature type="compositionally biased region" description="Pro residues" evidence="1">
    <location>
        <begin position="49"/>
        <end position="60"/>
    </location>
</feature>
<name>A0A0B2WXX5_METAS</name>
<gene>
    <name evidence="2" type="ORF">MAM_04720</name>
</gene>
<evidence type="ECO:0000313" key="2">
    <source>
        <dbReference type="EMBL" id="KHN97705.1"/>
    </source>
</evidence>
<dbReference type="STRING" id="1081103.A0A0B2WXX5"/>
<organism evidence="2 3">
    <name type="scientific">Metarhizium album (strain ARSEF 1941)</name>
    <dbReference type="NCBI Taxonomy" id="1081103"/>
    <lineage>
        <taxon>Eukaryota</taxon>
        <taxon>Fungi</taxon>
        <taxon>Dikarya</taxon>
        <taxon>Ascomycota</taxon>
        <taxon>Pezizomycotina</taxon>
        <taxon>Sordariomycetes</taxon>
        <taxon>Hypocreomycetidae</taxon>
        <taxon>Hypocreales</taxon>
        <taxon>Clavicipitaceae</taxon>
        <taxon>Metarhizium</taxon>
    </lineage>
</organism>
<reference evidence="2 3" key="1">
    <citation type="journal article" date="2014" name="Proc. Natl. Acad. Sci. U.S.A.">
        <title>Trajectory and genomic determinants of fungal-pathogen speciation and host adaptation.</title>
        <authorList>
            <person name="Hu X."/>
            <person name="Xiao G."/>
            <person name="Zheng P."/>
            <person name="Shang Y."/>
            <person name="Su Y."/>
            <person name="Zhang X."/>
            <person name="Liu X."/>
            <person name="Zhan S."/>
            <person name="St Leger R.J."/>
            <person name="Wang C."/>
        </authorList>
    </citation>
    <scope>NUCLEOTIDE SEQUENCE [LARGE SCALE GENOMIC DNA]</scope>
    <source>
        <strain evidence="2 3">ARSEF 1941</strain>
    </source>
</reference>
<dbReference type="HOGENOM" id="CLU_032402_0_0_1"/>
<feature type="region of interest" description="Disordered" evidence="1">
    <location>
        <begin position="128"/>
        <end position="213"/>
    </location>
</feature>